<evidence type="ECO:0000313" key="4">
    <source>
        <dbReference type="Proteomes" id="UP001202961"/>
    </source>
</evidence>
<keyword evidence="4" id="KW-1185">Reference proteome</keyword>
<organism evidence="3 4">
    <name type="scientific">Aporhodopirellula aestuarii</name>
    <dbReference type="NCBI Taxonomy" id="2950107"/>
    <lineage>
        <taxon>Bacteria</taxon>
        <taxon>Pseudomonadati</taxon>
        <taxon>Planctomycetota</taxon>
        <taxon>Planctomycetia</taxon>
        <taxon>Pirellulales</taxon>
        <taxon>Pirellulaceae</taxon>
        <taxon>Aporhodopirellula</taxon>
    </lineage>
</organism>
<dbReference type="Proteomes" id="UP001202961">
    <property type="component" value="Unassembled WGS sequence"/>
</dbReference>
<evidence type="ECO:0000259" key="2">
    <source>
        <dbReference type="Pfam" id="PF01494"/>
    </source>
</evidence>
<name>A0ABT0U9F4_9BACT</name>
<keyword evidence="3" id="KW-0503">Monooxygenase</keyword>
<evidence type="ECO:0000313" key="3">
    <source>
        <dbReference type="EMBL" id="MCM2373401.1"/>
    </source>
</evidence>
<dbReference type="Pfam" id="PF01494">
    <property type="entry name" value="FAD_binding_3"/>
    <property type="match status" value="1"/>
</dbReference>
<dbReference type="PRINTS" id="PR00420">
    <property type="entry name" value="RNGMNOXGNASE"/>
</dbReference>
<proteinExistence type="predicted"/>
<dbReference type="RefSeq" id="WP_250931145.1">
    <property type="nucleotide sequence ID" value="NZ_JAMQBK010000060.1"/>
</dbReference>
<dbReference type="InterPro" id="IPR050407">
    <property type="entry name" value="Geranylgeranyl_reductase"/>
</dbReference>
<gene>
    <name evidence="3" type="ORF">NB063_22540</name>
</gene>
<dbReference type="PANTHER" id="PTHR42685:SF22">
    <property type="entry name" value="CONDITIONED MEDIUM FACTOR RECEPTOR 1"/>
    <property type="match status" value="1"/>
</dbReference>
<accession>A0ABT0U9F4</accession>
<feature type="domain" description="FAD-binding" evidence="2">
    <location>
        <begin position="11"/>
        <end position="161"/>
    </location>
</feature>
<sequence length="466" mass="50171">MIAASHQQPSRVLVIGAGVAGNAAAIRFVHHGHDVTMVERATFPREKICGCCLGAAGLRALDAIGLGDAVRDLGTPTHTFVAYMQTGKVDSTSSSPLACASPIRLPIAHGVAVSRSVLDTFLVDQAIQAGVRVWQPCEAQVVSTDLDGVSVRYRNVPRDRESEPASDTARLSAGSSEQDAWRYTDEFDLVVVAAGLTGVYSGRNQRATKSHDAVGASTSRRWQLPWIESPHGPLGIAAHLAAADPLSQSWDLPRGEIQMVCGDEGYVGLVRLPNNDIDIAAALRSERQRRGGLVETLAIDEPQSCSTTNRLARLLQSHPQWTVTMNDRLVTWLHDRADLMTAPPLRRQRQPGEGRVVAIGDCAGYVEPMTGEGMTWGIESGLAVADLWQEQSSRADFAARWANKLQSLQPKRRILCGSVTRAMRSSVIRGAALSGLRFAPWLASPITRGLAAGPSFKPTRAFELAP</sequence>
<dbReference type="SUPFAM" id="SSF51905">
    <property type="entry name" value="FAD/NAD(P)-binding domain"/>
    <property type="match status" value="1"/>
</dbReference>
<evidence type="ECO:0000256" key="1">
    <source>
        <dbReference type="SAM" id="MobiDB-lite"/>
    </source>
</evidence>
<keyword evidence="3" id="KW-0560">Oxidoreductase</keyword>
<dbReference type="PANTHER" id="PTHR42685">
    <property type="entry name" value="GERANYLGERANYL DIPHOSPHATE REDUCTASE"/>
    <property type="match status" value="1"/>
</dbReference>
<feature type="region of interest" description="Disordered" evidence="1">
    <location>
        <begin position="155"/>
        <end position="175"/>
    </location>
</feature>
<protein>
    <submittedName>
        <fullName evidence="3">FAD-dependent monooxygenase</fullName>
    </submittedName>
</protein>
<dbReference type="InterPro" id="IPR002938">
    <property type="entry name" value="FAD-bd"/>
</dbReference>
<dbReference type="InterPro" id="IPR036188">
    <property type="entry name" value="FAD/NAD-bd_sf"/>
</dbReference>
<comment type="caution">
    <text evidence="3">The sequence shown here is derived from an EMBL/GenBank/DDBJ whole genome shotgun (WGS) entry which is preliminary data.</text>
</comment>
<dbReference type="EMBL" id="JAMQBK010000060">
    <property type="protein sequence ID" value="MCM2373401.1"/>
    <property type="molecule type" value="Genomic_DNA"/>
</dbReference>
<dbReference type="GO" id="GO:0004497">
    <property type="term" value="F:monooxygenase activity"/>
    <property type="evidence" value="ECO:0007669"/>
    <property type="project" value="UniProtKB-KW"/>
</dbReference>
<dbReference type="Gene3D" id="3.50.50.60">
    <property type="entry name" value="FAD/NAD(P)-binding domain"/>
    <property type="match status" value="1"/>
</dbReference>
<reference evidence="3 4" key="1">
    <citation type="journal article" date="2022" name="Syst. Appl. Microbiol.">
        <title>Rhodopirellula aestuarii sp. nov., a novel member of the genus Rhodopirellula isolated from brackish sediments collected in the Tagus River estuary, Portugal.</title>
        <authorList>
            <person name="Vitorino I.R."/>
            <person name="Klimek D."/>
            <person name="Calusinska M."/>
            <person name="Lobo-da-Cunha A."/>
            <person name="Vasconcelos V."/>
            <person name="Lage O.M."/>
        </authorList>
    </citation>
    <scope>NUCLEOTIDE SEQUENCE [LARGE SCALE GENOMIC DNA]</scope>
    <source>
        <strain evidence="3 4">ICT_H3.1</strain>
    </source>
</reference>